<feature type="domain" description="C2H2-type" evidence="13">
    <location>
        <begin position="277"/>
        <end position="305"/>
    </location>
</feature>
<keyword evidence="5" id="KW-0677">Repeat</keyword>
<evidence type="ECO:0000259" key="13">
    <source>
        <dbReference type="PROSITE" id="PS50157"/>
    </source>
</evidence>
<feature type="region of interest" description="Disordered" evidence="12">
    <location>
        <begin position="569"/>
        <end position="598"/>
    </location>
</feature>
<dbReference type="SMART" id="SM00355">
    <property type="entry name" value="ZnF_C2H2"/>
    <property type="match status" value="11"/>
</dbReference>
<dbReference type="GO" id="GO:0005694">
    <property type="term" value="C:chromosome"/>
    <property type="evidence" value="ECO:0000318"/>
    <property type="project" value="GO_Central"/>
</dbReference>
<evidence type="ECO:0000256" key="10">
    <source>
        <dbReference type="ARBA" id="ARBA00023163"/>
    </source>
</evidence>
<dbReference type="Bgee" id="108699227">
    <property type="expression patterns" value="Expressed in blastula and 19 other cell types or tissues"/>
</dbReference>
<feature type="domain" description="C2H2-type" evidence="13">
    <location>
        <begin position="50"/>
        <end position="72"/>
    </location>
</feature>
<keyword evidence="9" id="KW-0238">DNA-binding</keyword>
<comment type="subcellular location">
    <subcellularLocation>
        <location evidence="2">Nucleus</location>
    </subcellularLocation>
</comment>
<dbReference type="PANTHER" id="PTHR24376:SF250">
    <property type="entry name" value="ZINC FINGER PROTEIN 770"/>
    <property type="match status" value="1"/>
</dbReference>
<feature type="domain" description="C2H2-type" evidence="13">
    <location>
        <begin position="155"/>
        <end position="182"/>
    </location>
</feature>
<feature type="domain" description="C2H2-type" evidence="13">
    <location>
        <begin position="446"/>
        <end position="473"/>
    </location>
</feature>
<evidence type="ECO:0000256" key="6">
    <source>
        <dbReference type="ARBA" id="ARBA00022771"/>
    </source>
</evidence>
<keyword evidence="7" id="KW-0862">Zinc</keyword>
<reference evidence="15" key="1">
    <citation type="submission" date="2025-08" db="UniProtKB">
        <authorList>
            <consortium name="RefSeq"/>
        </authorList>
    </citation>
    <scope>IDENTIFICATION</scope>
    <source>
        <strain evidence="15">J_2021</strain>
        <tissue evidence="15">Erythrocytes</tissue>
    </source>
</reference>
<feature type="domain" description="C2H2-type" evidence="13">
    <location>
        <begin position="607"/>
        <end position="634"/>
    </location>
</feature>
<dbReference type="OMA" id="SMYGERW"/>
<dbReference type="InterPro" id="IPR036236">
    <property type="entry name" value="Znf_C2H2_sf"/>
</dbReference>
<dbReference type="SUPFAM" id="SSF57667">
    <property type="entry name" value="beta-beta-alpha zinc fingers"/>
    <property type="match status" value="6"/>
</dbReference>
<dbReference type="OrthoDB" id="8113227at2759"/>
<dbReference type="CTD" id="108699227"/>
<dbReference type="FunFam" id="3.30.160.60:FF:000978">
    <property type="entry name" value="Zinc finger protein 770"/>
    <property type="match status" value="1"/>
</dbReference>
<dbReference type="AGR" id="Xenbase:XB-GENE-17334509"/>
<keyword evidence="11" id="KW-0539">Nucleus</keyword>
<dbReference type="RefSeq" id="XP_018086667.1">
    <property type="nucleotide sequence ID" value="XM_018231178.2"/>
</dbReference>
<evidence type="ECO:0000256" key="9">
    <source>
        <dbReference type="ARBA" id="ARBA00023125"/>
    </source>
</evidence>
<evidence type="ECO:0000256" key="11">
    <source>
        <dbReference type="ARBA" id="ARBA00023242"/>
    </source>
</evidence>
<dbReference type="PaxDb" id="8355-A0A1L8FAZ3"/>
<dbReference type="Xenbase" id="XB-GENE-17334509">
    <property type="gene designation" value="znf770.L"/>
</dbReference>
<keyword evidence="6" id="KW-0863">Zinc-finger</keyword>
<evidence type="ECO:0000256" key="5">
    <source>
        <dbReference type="ARBA" id="ARBA00022737"/>
    </source>
</evidence>
<dbReference type="PANTHER" id="PTHR24376">
    <property type="entry name" value="ZINC FINGER PROTEIN"/>
    <property type="match status" value="1"/>
</dbReference>
<keyword evidence="8" id="KW-0805">Transcription regulation</keyword>
<comment type="similarity">
    <text evidence="3">Belongs to the krueppel C2H2-type zinc-finger protein family.</text>
</comment>
<dbReference type="GO" id="GO:0008270">
    <property type="term" value="F:zinc ion binding"/>
    <property type="evidence" value="ECO:0007669"/>
    <property type="project" value="UniProtKB-KW"/>
</dbReference>
<feature type="domain" description="C2H2-type" evidence="13">
    <location>
        <begin position="22"/>
        <end position="49"/>
    </location>
</feature>
<dbReference type="GO" id="GO:0006357">
    <property type="term" value="P:regulation of transcription by RNA polymerase II"/>
    <property type="evidence" value="ECO:0000318"/>
    <property type="project" value="GO_Central"/>
</dbReference>
<feature type="domain" description="C2H2-type" evidence="13">
    <location>
        <begin position="183"/>
        <end position="210"/>
    </location>
</feature>
<dbReference type="FunFam" id="3.30.160.60:FF:000286">
    <property type="entry name" value="Zinc finger protein 770"/>
    <property type="match status" value="1"/>
</dbReference>
<feature type="domain" description="C2H2-type" evidence="13">
    <location>
        <begin position="76"/>
        <end position="103"/>
    </location>
</feature>
<dbReference type="Pfam" id="PF00096">
    <property type="entry name" value="zf-C2H2"/>
    <property type="match status" value="9"/>
</dbReference>
<comment type="function">
    <text evidence="1">May be involved in transcriptional regulation.</text>
</comment>
<evidence type="ECO:0000256" key="4">
    <source>
        <dbReference type="ARBA" id="ARBA00022723"/>
    </source>
</evidence>
<dbReference type="FunFam" id="3.30.160.60:FF:000446">
    <property type="entry name" value="Zinc finger protein"/>
    <property type="match status" value="1"/>
</dbReference>
<dbReference type="GO" id="GO:0000978">
    <property type="term" value="F:RNA polymerase II cis-regulatory region sequence-specific DNA binding"/>
    <property type="evidence" value="ECO:0007669"/>
    <property type="project" value="TreeGrafter"/>
</dbReference>
<feature type="domain" description="C2H2-type" evidence="13">
    <location>
        <begin position="474"/>
        <end position="501"/>
    </location>
</feature>
<dbReference type="Proteomes" id="UP000186698">
    <property type="component" value="Chromosome 8L"/>
</dbReference>
<dbReference type="FunFam" id="3.30.160.60:FF:000624">
    <property type="entry name" value="zinc finger protein 697"/>
    <property type="match status" value="1"/>
</dbReference>
<proteinExistence type="inferred from homology"/>
<feature type="domain" description="C2H2-type" evidence="13">
    <location>
        <begin position="635"/>
        <end position="662"/>
    </location>
</feature>
<keyword evidence="14" id="KW-1185">Reference proteome</keyword>
<feature type="domain" description="C2H2-type" evidence="13">
    <location>
        <begin position="211"/>
        <end position="238"/>
    </location>
</feature>
<organism evidence="14 15">
    <name type="scientific">Xenopus laevis</name>
    <name type="common">African clawed frog</name>
    <dbReference type="NCBI Taxonomy" id="8355"/>
    <lineage>
        <taxon>Eukaryota</taxon>
        <taxon>Metazoa</taxon>
        <taxon>Chordata</taxon>
        <taxon>Craniata</taxon>
        <taxon>Vertebrata</taxon>
        <taxon>Euteleostomi</taxon>
        <taxon>Amphibia</taxon>
        <taxon>Batrachia</taxon>
        <taxon>Anura</taxon>
        <taxon>Pipoidea</taxon>
        <taxon>Pipidae</taxon>
        <taxon>Xenopodinae</taxon>
        <taxon>Xenopus</taxon>
        <taxon>Xenopus</taxon>
    </lineage>
</organism>
<evidence type="ECO:0000256" key="12">
    <source>
        <dbReference type="SAM" id="MobiDB-lite"/>
    </source>
</evidence>
<dbReference type="PROSITE" id="PS50157">
    <property type="entry name" value="ZINC_FINGER_C2H2_2"/>
    <property type="match status" value="11"/>
</dbReference>
<dbReference type="Gene3D" id="3.30.160.60">
    <property type="entry name" value="Classic Zinc Finger"/>
    <property type="match status" value="9"/>
</dbReference>
<gene>
    <name evidence="15 16" type="primary">znf770.L</name>
</gene>
<evidence type="ECO:0000313" key="15">
    <source>
        <dbReference type="RefSeq" id="XP_018086667.1"/>
    </source>
</evidence>
<dbReference type="KEGG" id="xla:108699227"/>
<feature type="region of interest" description="Disordered" evidence="12">
    <location>
        <begin position="92"/>
        <end position="112"/>
    </location>
</feature>
<protein>
    <submittedName>
        <fullName evidence="15">Zinc finger protein 770</fullName>
    </submittedName>
</protein>
<feature type="compositionally biased region" description="Polar residues" evidence="12">
    <location>
        <begin position="569"/>
        <end position="583"/>
    </location>
</feature>
<dbReference type="GeneID" id="108699227"/>
<accession>A0A1L8FAZ3</accession>
<evidence type="ECO:0000256" key="2">
    <source>
        <dbReference type="ARBA" id="ARBA00004123"/>
    </source>
</evidence>
<evidence type="ECO:0000256" key="1">
    <source>
        <dbReference type="ARBA" id="ARBA00003767"/>
    </source>
</evidence>
<evidence type="ECO:0000256" key="3">
    <source>
        <dbReference type="ARBA" id="ARBA00006991"/>
    </source>
</evidence>
<dbReference type="FunFam" id="3.30.160.60:FF:002212">
    <property type="entry name" value="Zinc finger protein 672"/>
    <property type="match status" value="1"/>
</dbReference>
<dbReference type="GO" id="GO:0043035">
    <property type="term" value="F:chromatin insulator sequence binding"/>
    <property type="evidence" value="ECO:0000318"/>
    <property type="project" value="GO_Central"/>
</dbReference>
<dbReference type="FunFam" id="3.30.160.60:FF:000145">
    <property type="entry name" value="Zinc finger protein 574"/>
    <property type="match status" value="1"/>
</dbReference>
<evidence type="ECO:0000313" key="14">
    <source>
        <dbReference type="Proteomes" id="UP000186698"/>
    </source>
</evidence>
<evidence type="ECO:0000313" key="16">
    <source>
        <dbReference type="Xenbase" id="XB-GENE-17334509"/>
    </source>
</evidence>
<dbReference type="InterPro" id="IPR013087">
    <property type="entry name" value="Znf_C2H2_type"/>
</dbReference>
<dbReference type="GO" id="GO:0001228">
    <property type="term" value="F:DNA-binding transcription activator activity, RNA polymerase II-specific"/>
    <property type="evidence" value="ECO:0007669"/>
    <property type="project" value="TreeGrafter"/>
</dbReference>
<dbReference type="AlphaFoldDB" id="A0A1L8FAZ3"/>
<evidence type="ECO:0000256" key="7">
    <source>
        <dbReference type="ARBA" id="ARBA00022833"/>
    </source>
</evidence>
<name>A0A1L8FAZ3_XENLA</name>
<dbReference type="GO" id="GO:0005634">
    <property type="term" value="C:nucleus"/>
    <property type="evidence" value="ECO:0007669"/>
    <property type="project" value="UniProtKB-SubCell"/>
</dbReference>
<evidence type="ECO:0000256" key="8">
    <source>
        <dbReference type="ARBA" id="ARBA00023015"/>
    </source>
</evidence>
<keyword evidence="4" id="KW-0479">Metal-binding</keyword>
<sequence>MKTTLQTQKCREINGAFSSKPYTCDICPKLFDTPSKLARHYLTHTGQKPFQCQDCPKSFRQLVHLERHKRTHIRPFQCKICHLNFKKHETLSKHQQRHHGFPSSEVKTGKKPSVAHQKNYASAYCTGCHVVFATEESRLLHECDFEDAVPNKKLSHCDICEKVFASRSKLERHILIHTGQKPFTCLICGKAFRQKAHLKIHQVTHSQERPFQCNHCFKSFKTSGKLHKHEEVHTQQVHFHNILNKPRTSRTVVPDESNVLQTVKEECDVFSVYVVPYQCPTCDQCFETQQFLDKHSCFITEDGKPLKRKFFKTTAKQRNRAQIAPSKKESSVPVGRVMKTNQFGETRSLELSGSVCQKSEAHLDSHKQHLQRKAFKRNTGQSQILQGHLESQELGFCFQEYQVNGDNDYNSEKTFISARRESVEERDTLHHFLRGAKGVLIQRYINKCDQCEKAFPSLSKLRRHYLIHTGLKPFACSECGKKFRQSAHLKRHQVTHKRRVTLQRAKETFDDYHQVLVKGTQVGYRYSQKMDYATDIMDNIQACDASVQYDIPEIKVEIDSPCESTSIQKFQGAGQQKSRTFGSSDRAAKSRSGQTQRSRKCTVRKSYKCSVCTKVFLSPSKLERHYLIHAGQKPFHCFECGKSFRQDPHLKRHQLTHIRVKV</sequence>
<dbReference type="FunFam" id="3.30.160.60:FF:000250">
    <property type="entry name" value="zinc finger protein 197 isoform X1"/>
    <property type="match status" value="1"/>
</dbReference>
<keyword evidence="10" id="KW-0804">Transcription</keyword>
<dbReference type="PROSITE" id="PS00028">
    <property type="entry name" value="ZINC_FINGER_C2H2_1"/>
    <property type="match status" value="10"/>
</dbReference>